<dbReference type="SUPFAM" id="SSF52540">
    <property type="entry name" value="P-loop containing nucleoside triphosphate hydrolases"/>
    <property type="match status" value="1"/>
</dbReference>
<proteinExistence type="predicted"/>
<dbReference type="InterPro" id="IPR056789">
    <property type="entry name" value="LRR_R13L1-DRL21"/>
</dbReference>
<evidence type="ECO:0000259" key="5">
    <source>
        <dbReference type="Pfam" id="PF00931"/>
    </source>
</evidence>
<evidence type="ECO:0000256" key="4">
    <source>
        <dbReference type="SAM" id="Coils"/>
    </source>
</evidence>
<dbReference type="Gramene" id="TRITD4Av1G262410.1">
    <property type="protein sequence ID" value="TRITD4Av1G262410.1"/>
    <property type="gene ID" value="TRITD4Av1G262410"/>
</dbReference>
<evidence type="ECO:0008006" key="10">
    <source>
        <dbReference type="Google" id="ProtNLM"/>
    </source>
</evidence>
<dbReference type="Proteomes" id="UP000324705">
    <property type="component" value="Chromosome 4A"/>
</dbReference>
<gene>
    <name evidence="8" type="ORF">TRITD_4Av1G262410</name>
</gene>
<dbReference type="SUPFAM" id="SSF52058">
    <property type="entry name" value="L domain-like"/>
    <property type="match status" value="2"/>
</dbReference>
<keyword evidence="4" id="KW-0175">Coiled coil</keyword>
<dbReference type="InterPro" id="IPR002182">
    <property type="entry name" value="NB-ARC"/>
</dbReference>
<feature type="domain" description="Disease resistance protein winged helix" evidence="6">
    <location>
        <begin position="474"/>
        <end position="546"/>
    </location>
</feature>
<evidence type="ECO:0000256" key="3">
    <source>
        <dbReference type="ARBA" id="ARBA00022821"/>
    </source>
</evidence>
<dbReference type="GO" id="GO:0043531">
    <property type="term" value="F:ADP binding"/>
    <property type="evidence" value="ECO:0007669"/>
    <property type="project" value="InterPro"/>
</dbReference>
<evidence type="ECO:0000256" key="1">
    <source>
        <dbReference type="ARBA" id="ARBA00022614"/>
    </source>
</evidence>
<evidence type="ECO:0000313" key="8">
    <source>
        <dbReference type="EMBL" id="VAI00201.1"/>
    </source>
</evidence>
<dbReference type="InterPro" id="IPR058922">
    <property type="entry name" value="WHD_DRP"/>
</dbReference>
<dbReference type="Gene3D" id="3.40.50.300">
    <property type="entry name" value="P-loop containing nucleotide triphosphate hydrolases"/>
    <property type="match status" value="1"/>
</dbReference>
<keyword evidence="9" id="KW-1185">Reference proteome</keyword>
<dbReference type="Gene3D" id="1.10.8.430">
    <property type="entry name" value="Helical domain of apoptotic protease-activating factors"/>
    <property type="match status" value="1"/>
</dbReference>
<organism evidence="8 9">
    <name type="scientific">Triticum turgidum subsp. durum</name>
    <name type="common">Durum wheat</name>
    <name type="synonym">Triticum durum</name>
    <dbReference type="NCBI Taxonomy" id="4567"/>
    <lineage>
        <taxon>Eukaryota</taxon>
        <taxon>Viridiplantae</taxon>
        <taxon>Streptophyta</taxon>
        <taxon>Embryophyta</taxon>
        <taxon>Tracheophyta</taxon>
        <taxon>Spermatophyta</taxon>
        <taxon>Magnoliopsida</taxon>
        <taxon>Liliopsida</taxon>
        <taxon>Poales</taxon>
        <taxon>Poaceae</taxon>
        <taxon>BOP clade</taxon>
        <taxon>Pooideae</taxon>
        <taxon>Triticodae</taxon>
        <taxon>Triticeae</taxon>
        <taxon>Triticinae</taxon>
        <taxon>Triticum</taxon>
    </lineage>
</organism>
<dbReference type="Gene3D" id="3.80.10.10">
    <property type="entry name" value="Ribonuclease Inhibitor"/>
    <property type="match status" value="3"/>
</dbReference>
<accession>A0A9R0W673</accession>
<keyword evidence="2" id="KW-0677">Repeat</keyword>
<feature type="coiled-coil region" evidence="4">
    <location>
        <begin position="46"/>
        <end position="73"/>
    </location>
</feature>
<feature type="domain" description="NB-ARC" evidence="5">
    <location>
        <begin position="228"/>
        <end position="386"/>
    </location>
</feature>
<dbReference type="Pfam" id="PF23559">
    <property type="entry name" value="WHD_DRP"/>
    <property type="match status" value="1"/>
</dbReference>
<dbReference type="PANTHER" id="PTHR36766">
    <property type="entry name" value="PLANT BROAD-SPECTRUM MILDEW RESISTANCE PROTEIN RPW8"/>
    <property type="match status" value="1"/>
</dbReference>
<dbReference type="Pfam" id="PF25019">
    <property type="entry name" value="LRR_R13L1-DRL21"/>
    <property type="match status" value="1"/>
</dbReference>
<dbReference type="PANTHER" id="PTHR36766:SF40">
    <property type="entry name" value="DISEASE RESISTANCE PROTEIN RGA3"/>
    <property type="match status" value="1"/>
</dbReference>
<feature type="domain" description="R13L1/DRL21-like LRR repeat region" evidence="7">
    <location>
        <begin position="705"/>
        <end position="780"/>
    </location>
</feature>
<keyword evidence="3" id="KW-0611">Plant defense</keyword>
<dbReference type="Gene3D" id="1.10.10.10">
    <property type="entry name" value="Winged helix-like DNA-binding domain superfamily/Winged helix DNA-binding domain"/>
    <property type="match status" value="1"/>
</dbReference>
<dbReference type="Pfam" id="PF00931">
    <property type="entry name" value="NB-ARC"/>
    <property type="match status" value="1"/>
</dbReference>
<dbReference type="PRINTS" id="PR00364">
    <property type="entry name" value="DISEASERSIST"/>
</dbReference>
<evidence type="ECO:0000259" key="6">
    <source>
        <dbReference type="Pfam" id="PF23559"/>
    </source>
</evidence>
<dbReference type="InterPro" id="IPR042197">
    <property type="entry name" value="Apaf_helical"/>
</dbReference>
<dbReference type="InterPro" id="IPR027417">
    <property type="entry name" value="P-loop_NTPase"/>
</dbReference>
<sequence>MAMALAIFNEYAGVLSNVNACREFFSWTASVITATRSSRNTSELPCQDKAAALRQAEEEIERLGNAIWELTTSMPKMLELIDQVEFLSHKEHVAALLPGIKAAVYDGEDLFDEFDCDALKLKVERSKNLGPDRLHDTCLEFYDTVKSNDQIRKVNRIHKNLEHIHKQCRHMRLHKAPLKFDKSIRPETTSNFNEPKMFGREEELKNLVAALGVVRAPKRARTEIEERMTELPVFSIVGMGGVGKTTMAQQICKHTDVNKHFGPENIIWTCVSYDFDRKRLTREIIESLGGDASSNNLNVLMGKLEGHVKSKKFLLVLDDVWDDILKDHGAEWNSLCASLKYGAEGSRILVTTRSRGVAKLVGPMNSYELKGLQDKVFWDFFKACAFGSVSSCNNRESLECIGKEIVPKLKGSPLAARTIGRLLAVDLRTEHWEYIMESELWKIEQKEFDILPALRLSYMCLPHKLKRCFSICAIFPKDYKFRRDFLADIWIAQGYVEGPQEASMCFDALANRSFFQKASPHIDFFFRKASPHIDEYVIHDLMHDMAQLVSADECFIIKHARDLDNVPSNVRHLSILTNGEVRCSELKSICNKKKLRTLICDESFSSAEDFEPVINCWFKELLKIRVLSIKLSSVVQLPESMGNSKHLRYLRLLGSSTSCTFPSSACRLHRLKVVEGGSCLIQRFPPDFSDAISLQKINSKGFDYNKDHSGKLCLNWPDSQIPETVKMMENQMEVLPHLDLQHLSVNGYGGESCPSWLRPNLLPMLRSLEFHKCDNLKSISFFVPLEGSVDNTASSDNRLEELVIKSCGQINWQGSVVLPTSLRRLILDRSGNFMDHFVRCFLDLTSLTHLCIIRCESLTSIPLHVWRSNLPSLEELYIGYCVNLTSMISGGSSSTSSSDVKGFSSLAKIHIERCPKLLSMDESCPSWLRPNLLPMLRSLEFHKCDNLKSISFFVPLDGSVDSTARSDNRLEELVIKACAQINWQGLVVLPTSLRRLTLDKSGNFMDHFVSCFLDLTSLTHLCIIRCESLTSIPLHLWRSNLPSLEELYIGYCVNLTSMISGGSSSTSSSDVKGFSSLAKIRIERCPKLLGMDELLKRDCVPGVKTIWVFFCGELMSLCVDRLEGLEDLLIIGCHFKLDSRRVMILPSSLKNLRVGCCEGIECINLANSNMASSAPVLEELSITSCPGLQSIGGAAAVDKIKKVNIRWCPELNEIQQPLCRCLVGTADAENWHEKYGEEVRPA</sequence>
<name>A0A9R0W673_TRITD</name>
<dbReference type="AlphaFoldDB" id="A0A9R0W673"/>
<dbReference type="GO" id="GO:0006952">
    <property type="term" value="P:defense response"/>
    <property type="evidence" value="ECO:0007669"/>
    <property type="project" value="UniProtKB-KW"/>
</dbReference>
<evidence type="ECO:0000259" key="7">
    <source>
        <dbReference type="Pfam" id="PF25019"/>
    </source>
</evidence>
<protein>
    <recommendedName>
        <fullName evidence="10">NB-ARC domain-containing protein</fullName>
    </recommendedName>
</protein>
<reference evidence="8 9" key="1">
    <citation type="submission" date="2017-09" db="EMBL/GenBank/DDBJ databases">
        <authorList>
            <consortium name="International Durum Wheat Genome Sequencing Consortium (IDWGSC)"/>
            <person name="Milanesi L."/>
        </authorList>
    </citation>
    <scope>NUCLEOTIDE SEQUENCE [LARGE SCALE GENOMIC DNA]</scope>
    <source>
        <strain evidence="9">cv. Svevo</strain>
    </source>
</reference>
<dbReference type="InterPro" id="IPR032675">
    <property type="entry name" value="LRR_dom_sf"/>
</dbReference>
<dbReference type="InterPro" id="IPR036388">
    <property type="entry name" value="WH-like_DNA-bd_sf"/>
</dbReference>
<evidence type="ECO:0000313" key="9">
    <source>
        <dbReference type="Proteomes" id="UP000324705"/>
    </source>
</evidence>
<dbReference type="EMBL" id="LT934117">
    <property type="protein sequence ID" value="VAI00201.1"/>
    <property type="molecule type" value="Genomic_DNA"/>
</dbReference>
<keyword evidence="1" id="KW-0433">Leucine-rich repeat</keyword>
<evidence type="ECO:0000256" key="2">
    <source>
        <dbReference type="ARBA" id="ARBA00022737"/>
    </source>
</evidence>